<evidence type="ECO:0000256" key="1">
    <source>
        <dbReference type="SAM" id="Phobius"/>
    </source>
</evidence>
<dbReference type="KEGG" id="cagg:HYG79_14040"/>
<feature type="domain" description="DUF4350" evidence="2">
    <location>
        <begin position="39"/>
        <end position="229"/>
    </location>
</feature>
<gene>
    <name evidence="3" type="ORF">HYG79_14040</name>
</gene>
<dbReference type="EMBL" id="CP058595">
    <property type="protein sequence ID" value="QLG46420.1"/>
    <property type="molecule type" value="Genomic_DNA"/>
</dbReference>
<dbReference type="Proteomes" id="UP000509302">
    <property type="component" value="Chromosome"/>
</dbReference>
<dbReference type="AlphaFoldDB" id="A0A7H9ASK1"/>
<keyword evidence="1" id="KW-1133">Transmembrane helix</keyword>
<feature type="transmembrane region" description="Helical" evidence="1">
    <location>
        <begin position="274"/>
        <end position="291"/>
    </location>
</feature>
<accession>A0A7H9ASK1</accession>
<evidence type="ECO:0000259" key="2">
    <source>
        <dbReference type="Pfam" id="PF14258"/>
    </source>
</evidence>
<dbReference type="RefSeq" id="WP_179242699.1">
    <property type="nucleotide sequence ID" value="NZ_CP058595.1"/>
</dbReference>
<proteinExistence type="predicted"/>
<keyword evidence="1" id="KW-0812">Transmembrane</keyword>
<evidence type="ECO:0000313" key="3">
    <source>
        <dbReference type="EMBL" id="QLG46420.1"/>
    </source>
</evidence>
<reference evidence="3 4" key="1">
    <citation type="journal article" date="2006" name="Int. J. Syst. Evol. Microbiol.">
        <title>Costertonia aggregata gen. nov., sp. nov., a mesophilic marine bacterium of the family Flavobacteriaceae, isolated from a mature biofilm.</title>
        <authorList>
            <person name="Kwon K.K."/>
            <person name="Lee Y.K."/>
            <person name="Lee H.K."/>
        </authorList>
    </citation>
    <scope>NUCLEOTIDE SEQUENCE [LARGE SCALE GENOMIC DNA]</scope>
    <source>
        <strain evidence="3 4">KCCM 42265</strain>
    </source>
</reference>
<sequence>MDRRSKIVIGLFVVVLLGIIITEIVRPKPLNWKPSYTASDKIPFGCFILYSELGQLFPDTDISKIDETIYEVLSQRDTKKTTNLMLINNTINMDEQETHKLLDYVDKGNDVFIASTYFSYTLSDTLNVNVNSYYGIKEDSVTVSLTNKKFSQERFYYTKGQNESYFSRIDTTQTTILGHIAFKEDKNLISGPKGQSRKEANFIQVKFGDGNFYLNTLPIAYTNYYLLKGQKDYVSHTFSYLRDRPLFWDNYKKSGRIVIDSPMRFVLTQASLKWAYYLTIVGLVIFVIFKAKREQRIIPVIEPLENSSVEFAKTVGSLYHQNKDFSNLIFKKLNYFLEFVRSRYYLDTNTINDKTAQDLASKSGKSITETKELLDMILYLKDKKQHTEQDLIELNKKITAFKQ</sequence>
<keyword evidence="1" id="KW-0472">Membrane</keyword>
<dbReference type="Pfam" id="PF14258">
    <property type="entry name" value="DUF4350"/>
    <property type="match status" value="1"/>
</dbReference>
<name>A0A7H9ASK1_9FLAO</name>
<dbReference type="InterPro" id="IPR025646">
    <property type="entry name" value="DUF4350"/>
</dbReference>
<keyword evidence="4" id="KW-1185">Reference proteome</keyword>
<feature type="transmembrane region" description="Helical" evidence="1">
    <location>
        <begin position="7"/>
        <end position="25"/>
    </location>
</feature>
<protein>
    <submittedName>
        <fullName evidence="3">DUF4350 domain-containing protein</fullName>
    </submittedName>
</protein>
<organism evidence="3 4">
    <name type="scientific">Costertonia aggregata</name>
    <dbReference type="NCBI Taxonomy" id="343403"/>
    <lineage>
        <taxon>Bacteria</taxon>
        <taxon>Pseudomonadati</taxon>
        <taxon>Bacteroidota</taxon>
        <taxon>Flavobacteriia</taxon>
        <taxon>Flavobacteriales</taxon>
        <taxon>Flavobacteriaceae</taxon>
        <taxon>Costertonia</taxon>
    </lineage>
</organism>
<evidence type="ECO:0000313" key="4">
    <source>
        <dbReference type="Proteomes" id="UP000509302"/>
    </source>
</evidence>